<dbReference type="AlphaFoldDB" id="A0A852YBS9"/>
<dbReference type="EMBL" id="JACBZY010000001">
    <property type="protein sequence ID" value="NYG98800.1"/>
    <property type="molecule type" value="Genomic_DNA"/>
</dbReference>
<comment type="caution">
    <text evidence="6">The sequence shown here is derived from an EMBL/GenBank/DDBJ whole genome shotgun (WGS) entry which is preliminary data.</text>
</comment>
<evidence type="ECO:0000256" key="4">
    <source>
        <dbReference type="SAM" id="MobiDB-lite"/>
    </source>
</evidence>
<dbReference type="InterPro" id="IPR011991">
    <property type="entry name" value="ArsR-like_HTH"/>
</dbReference>
<dbReference type="PRINTS" id="PR00778">
    <property type="entry name" value="HTHARSR"/>
</dbReference>
<evidence type="ECO:0000313" key="6">
    <source>
        <dbReference type="EMBL" id="NYG98800.1"/>
    </source>
</evidence>
<feature type="region of interest" description="Disordered" evidence="4">
    <location>
        <begin position="1"/>
        <end position="21"/>
    </location>
</feature>
<feature type="domain" description="HTH arsR-type" evidence="5">
    <location>
        <begin position="36"/>
        <end position="130"/>
    </location>
</feature>
<evidence type="ECO:0000256" key="2">
    <source>
        <dbReference type="ARBA" id="ARBA00023125"/>
    </source>
</evidence>
<dbReference type="InterPro" id="IPR051011">
    <property type="entry name" value="Metal_resp_trans_reg"/>
</dbReference>
<dbReference type="SMART" id="SM00418">
    <property type="entry name" value="HTH_ARSR"/>
    <property type="match status" value="1"/>
</dbReference>
<name>A0A852YBS9_9MICO</name>
<dbReference type="InterPro" id="IPR001845">
    <property type="entry name" value="HTH_ArsR_DNA-bd_dom"/>
</dbReference>
<organism evidence="6 7">
    <name type="scientific">Schumannella luteola</name>
    <dbReference type="NCBI Taxonomy" id="472059"/>
    <lineage>
        <taxon>Bacteria</taxon>
        <taxon>Bacillati</taxon>
        <taxon>Actinomycetota</taxon>
        <taxon>Actinomycetes</taxon>
        <taxon>Micrococcales</taxon>
        <taxon>Microbacteriaceae</taxon>
        <taxon>Schumannella</taxon>
    </lineage>
</organism>
<dbReference type="NCBIfam" id="NF033788">
    <property type="entry name" value="HTH_metalloreg"/>
    <property type="match status" value="1"/>
</dbReference>
<evidence type="ECO:0000313" key="7">
    <source>
        <dbReference type="Proteomes" id="UP000553888"/>
    </source>
</evidence>
<evidence type="ECO:0000259" key="5">
    <source>
        <dbReference type="PROSITE" id="PS50987"/>
    </source>
</evidence>
<dbReference type="Proteomes" id="UP000553888">
    <property type="component" value="Unassembled WGS sequence"/>
</dbReference>
<dbReference type="RefSeq" id="WP_179566603.1">
    <property type="nucleotide sequence ID" value="NZ_JACBZY010000001.1"/>
</dbReference>
<dbReference type="InterPro" id="IPR036390">
    <property type="entry name" value="WH_DNA-bd_sf"/>
</dbReference>
<dbReference type="PANTHER" id="PTHR43132">
    <property type="entry name" value="ARSENICAL RESISTANCE OPERON REPRESSOR ARSR-RELATED"/>
    <property type="match status" value="1"/>
</dbReference>
<keyword evidence="3" id="KW-0804">Transcription</keyword>
<dbReference type="Gene3D" id="1.10.10.10">
    <property type="entry name" value="Winged helix-like DNA-binding domain superfamily/Winged helix DNA-binding domain"/>
    <property type="match status" value="1"/>
</dbReference>
<proteinExistence type="predicted"/>
<dbReference type="CDD" id="cd00090">
    <property type="entry name" value="HTH_ARSR"/>
    <property type="match status" value="1"/>
</dbReference>
<dbReference type="InterPro" id="IPR036388">
    <property type="entry name" value="WH-like_DNA-bd_sf"/>
</dbReference>
<sequence>MSSSDARDAAAATAPVPAEDARAALPSAALPSAALPRDDAVEHVADVFSLLGDPARVRILSALLNGRMRVRDLAAAVGSSESSVSHALRLLRAHRVVSVHRQGREAHYEIDDAHVRALLQLALDHVGHANPLHPVGDEH</sequence>
<accession>A0A852YBS9</accession>
<dbReference type="SUPFAM" id="SSF46785">
    <property type="entry name" value="Winged helix' DNA-binding domain"/>
    <property type="match status" value="1"/>
</dbReference>
<protein>
    <submittedName>
        <fullName evidence="6">DNA-binding transcriptional ArsR family regulator</fullName>
    </submittedName>
</protein>
<evidence type="ECO:0000256" key="1">
    <source>
        <dbReference type="ARBA" id="ARBA00023015"/>
    </source>
</evidence>
<keyword evidence="2 6" id="KW-0238">DNA-binding</keyword>
<dbReference type="GO" id="GO:0003677">
    <property type="term" value="F:DNA binding"/>
    <property type="evidence" value="ECO:0007669"/>
    <property type="project" value="UniProtKB-KW"/>
</dbReference>
<dbReference type="PROSITE" id="PS50987">
    <property type="entry name" value="HTH_ARSR_2"/>
    <property type="match status" value="1"/>
</dbReference>
<keyword evidence="1" id="KW-0805">Transcription regulation</keyword>
<feature type="compositionally biased region" description="Low complexity" evidence="4">
    <location>
        <begin position="9"/>
        <end position="21"/>
    </location>
</feature>
<evidence type="ECO:0000256" key="3">
    <source>
        <dbReference type="ARBA" id="ARBA00023163"/>
    </source>
</evidence>
<dbReference type="PANTHER" id="PTHR43132:SF6">
    <property type="entry name" value="HTH-TYPE TRANSCRIPTIONAL REPRESSOR CZRA"/>
    <property type="match status" value="1"/>
</dbReference>
<reference evidence="6 7" key="1">
    <citation type="submission" date="2020-07" db="EMBL/GenBank/DDBJ databases">
        <title>Sequencing the genomes of 1000 actinobacteria strains.</title>
        <authorList>
            <person name="Klenk H.-P."/>
        </authorList>
    </citation>
    <scope>NUCLEOTIDE SEQUENCE [LARGE SCALE GENOMIC DNA]</scope>
    <source>
        <strain evidence="6 7">DSM 23141</strain>
    </source>
</reference>
<dbReference type="GO" id="GO:0003700">
    <property type="term" value="F:DNA-binding transcription factor activity"/>
    <property type="evidence" value="ECO:0007669"/>
    <property type="project" value="InterPro"/>
</dbReference>
<dbReference type="Pfam" id="PF01022">
    <property type="entry name" value="HTH_5"/>
    <property type="match status" value="1"/>
</dbReference>
<gene>
    <name evidence="6" type="ORF">BJ979_001426</name>
</gene>
<keyword evidence="7" id="KW-1185">Reference proteome</keyword>